<comment type="caution">
    <text evidence="4">The sequence shown here is derived from an EMBL/GenBank/DDBJ whole genome shotgun (WGS) entry which is preliminary data.</text>
</comment>
<feature type="domain" description="Methyltransferase" evidence="3">
    <location>
        <begin position="94"/>
        <end position="183"/>
    </location>
</feature>
<dbReference type="PANTHER" id="PTHR43861">
    <property type="entry name" value="TRANS-ACONITATE 2-METHYLTRANSFERASE-RELATED"/>
    <property type="match status" value="1"/>
</dbReference>
<name>A0A6G3XRF3_9ACTN</name>
<dbReference type="SUPFAM" id="SSF53335">
    <property type="entry name" value="S-adenosyl-L-methionine-dependent methyltransferases"/>
    <property type="match status" value="1"/>
</dbReference>
<dbReference type="Pfam" id="PF13649">
    <property type="entry name" value="Methyltransf_25"/>
    <property type="match status" value="1"/>
</dbReference>
<proteinExistence type="predicted"/>
<dbReference type="EMBL" id="JAAGMN010008438">
    <property type="protein sequence ID" value="NEE20162.1"/>
    <property type="molecule type" value="Genomic_DNA"/>
</dbReference>
<organism evidence="4">
    <name type="scientific">Streptomyces sp. SID7499</name>
    <dbReference type="NCBI Taxonomy" id="2706086"/>
    <lineage>
        <taxon>Bacteria</taxon>
        <taxon>Bacillati</taxon>
        <taxon>Actinomycetota</taxon>
        <taxon>Actinomycetes</taxon>
        <taxon>Kitasatosporales</taxon>
        <taxon>Streptomycetaceae</taxon>
        <taxon>Streptomyces</taxon>
    </lineage>
</organism>
<protein>
    <submittedName>
        <fullName evidence="4">Class I SAM-dependent methyltransferase</fullName>
    </submittedName>
</protein>
<evidence type="ECO:0000256" key="1">
    <source>
        <dbReference type="ARBA" id="ARBA00022603"/>
    </source>
</evidence>
<sequence>MHVTTPVSIHPLHGYHALRGEHGRVHLPDARPASLRPVRAPEFLQSTQASYDAIAEAYAAEHPDSLAGRPLERALLTAFVELAREPGAPGGPPVADVGSGPGYVTARLHEAGLPVFGIDASPRMVALARRAHPELRFHVGSMTALDLPDETLGGIVALYSIIHVPDEHLPAAFAEFRRVLLPGAPVLLGFQSGDEDGHRRLTERYGREIALDYYWRTPDTVATHLAAAGLELHARVLREPGPGEQLPRAFLLARRPGPVPREV</sequence>
<evidence type="ECO:0000313" key="4">
    <source>
        <dbReference type="EMBL" id="NEE20162.1"/>
    </source>
</evidence>
<keyword evidence="2 4" id="KW-0808">Transferase</keyword>
<dbReference type="InterPro" id="IPR041698">
    <property type="entry name" value="Methyltransf_25"/>
</dbReference>
<dbReference type="GO" id="GO:0008168">
    <property type="term" value="F:methyltransferase activity"/>
    <property type="evidence" value="ECO:0007669"/>
    <property type="project" value="UniProtKB-KW"/>
</dbReference>
<dbReference type="GO" id="GO:0032259">
    <property type="term" value="P:methylation"/>
    <property type="evidence" value="ECO:0007669"/>
    <property type="project" value="UniProtKB-KW"/>
</dbReference>
<reference evidence="4" key="1">
    <citation type="submission" date="2020-01" db="EMBL/GenBank/DDBJ databases">
        <title>Insect and environment-associated Actinomycetes.</title>
        <authorList>
            <person name="Currrie C."/>
            <person name="Chevrette M."/>
            <person name="Carlson C."/>
            <person name="Stubbendieck R."/>
            <person name="Wendt-Pienkowski E."/>
        </authorList>
    </citation>
    <scope>NUCLEOTIDE SEQUENCE</scope>
    <source>
        <strain evidence="4">SID7499</strain>
    </source>
</reference>
<dbReference type="InterPro" id="IPR029063">
    <property type="entry name" value="SAM-dependent_MTases_sf"/>
</dbReference>
<dbReference type="GO" id="GO:0017000">
    <property type="term" value="P:antibiotic biosynthetic process"/>
    <property type="evidence" value="ECO:0007669"/>
    <property type="project" value="UniProtKB-ARBA"/>
</dbReference>
<dbReference type="Gene3D" id="3.40.50.150">
    <property type="entry name" value="Vaccinia Virus protein VP39"/>
    <property type="match status" value="1"/>
</dbReference>
<dbReference type="AlphaFoldDB" id="A0A6G3XRF3"/>
<dbReference type="PANTHER" id="PTHR43861:SF1">
    <property type="entry name" value="TRANS-ACONITATE 2-METHYLTRANSFERASE"/>
    <property type="match status" value="1"/>
</dbReference>
<gene>
    <name evidence="4" type="ORF">G3M58_78590</name>
</gene>
<evidence type="ECO:0000256" key="2">
    <source>
        <dbReference type="ARBA" id="ARBA00022679"/>
    </source>
</evidence>
<evidence type="ECO:0000259" key="3">
    <source>
        <dbReference type="Pfam" id="PF13649"/>
    </source>
</evidence>
<accession>A0A6G3XRF3</accession>
<keyword evidence="1 4" id="KW-0489">Methyltransferase</keyword>
<dbReference type="CDD" id="cd02440">
    <property type="entry name" value="AdoMet_MTases"/>
    <property type="match status" value="1"/>
</dbReference>